<dbReference type="AlphaFoldDB" id="A0A7J7KSP6"/>
<gene>
    <name evidence="1" type="ORF">EB796_000570</name>
</gene>
<keyword evidence="2" id="KW-1185">Reference proteome</keyword>
<reference evidence="1" key="1">
    <citation type="submission" date="2020-06" db="EMBL/GenBank/DDBJ databases">
        <title>Draft genome of Bugula neritina, a colonial animal packing powerful symbionts and potential medicines.</title>
        <authorList>
            <person name="Rayko M."/>
        </authorList>
    </citation>
    <scope>NUCLEOTIDE SEQUENCE [LARGE SCALE GENOMIC DNA]</scope>
    <source>
        <strain evidence="1">Kwan_BN1</strain>
    </source>
</reference>
<dbReference type="EMBL" id="VXIV02000076">
    <property type="protein sequence ID" value="KAF6041123.1"/>
    <property type="molecule type" value="Genomic_DNA"/>
</dbReference>
<organism evidence="1 2">
    <name type="scientific">Bugula neritina</name>
    <name type="common">Brown bryozoan</name>
    <name type="synonym">Sertularia neritina</name>
    <dbReference type="NCBI Taxonomy" id="10212"/>
    <lineage>
        <taxon>Eukaryota</taxon>
        <taxon>Metazoa</taxon>
        <taxon>Spiralia</taxon>
        <taxon>Lophotrochozoa</taxon>
        <taxon>Bryozoa</taxon>
        <taxon>Gymnolaemata</taxon>
        <taxon>Cheilostomatida</taxon>
        <taxon>Flustrina</taxon>
        <taxon>Buguloidea</taxon>
        <taxon>Bugulidae</taxon>
        <taxon>Bugula</taxon>
    </lineage>
</organism>
<accession>A0A7J7KSP6</accession>
<comment type="caution">
    <text evidence="1">The sequence shown here is derived from an EMBL/GenBank/DDBJ whole genome shotgun (WGS) entry which is preliminary data.</text>
</comment>
<sequence>MLKALKAVCTFSVTSRSFSPSDSSLNYYIHRILCYELEENIKITFKMFMGQAALAERLFDPSYMESWWENEQRLEADYTTYLTLRERQVQLKSRSEQREREHVHQQSLCHNDTSKLEELHTIYMHTGISMGLR</sequence>
<dbReference type="Proteomes" id="UP000593567">
    <property type="component" value="Unassembled WGS sequence"/>
</dbReference>
<evidence type="ECO:0000313" key="1">
    <source>
        <dbReference type="EMBL" id="KAF6041123.1"/>
    </source>
</evidence>
<evidence type="ECO:0000313" key="2">
    <source>
        <dbReference type="Proteomes" id="UP000593567"/>
    </source>
</evidence>
<name>A0A7J7KSP6_BUGNE</name>
<protein>
    <submittedName>
        <fullName evidence="1">Uncharacterized protein</fullName>
    </submittedName>
</protein>
<proteinExistence type="predicted"/>